<dbReference type="EMBL" id="BROD01000001">
    <property type="protein sequence ID" value="GKX67947.1"/>
    <property type="molecule type" value="Genomic_DNA"/>
</dbReference>
<sequence length="608" mass="69879">MKYSLFKNMVYVYRRVFNFNKKLRFQIPLEMLSEILIPIMATVIPAIAVGLITDKASIQEFLLVMGGVTVLNAILLYLKQYLFTVIDMENTLARIQEFFFENSKKLMKTDYPNVEPQDKQILIQKAINSFSTNWVGIEFMMKSTPKFFVNIVGLITYGAMISSLNYIIIIILILMAVLNFILASYARNYDEKHKEDYVKYDRKIDYLYKNSTSLINGKDARIYKMETWFYNVFQQLIKKRVTWNKRVEYRYFLPSLSDNILLFIRDIVAYSMLISMVLDKEISVFTFTLFVGVIAGFSSWLNESVTAYSNLKRANMGVNDYRAYEEISEVFNHANGCEVPKPSDFPLTIEFKDVSFRYPGAERDTISNLNLKINGGSKIALVGNNGAGKTTLVKLLSGLYYPTEGKILVNGKSIKDYDIEEYYKLIGVVFQDVEVLAFTIAKNVAACEESMIDYSRINKCLELAGLKDKVDSLKDKEKTYITQSLNKDGILLSGGQMQRMMLARALYKNAPIIILDEPTSALDPIAESELYEKYNELTEDKTSLFISHRLASTKFCTRILFFENGKVAEDGTHEELMNMNGKYAQMFEIQSHYYKEEVGGEENEEFAL</sequence>
<proteinExistence type="predicted"/>
<gene>
    <name evidence="1" type="ORF">rsdtw13_32050</name>
</gene>
<keyword evidence="1" id="KW-0067">ATP-binding</keyword>
<evidence type="ECO:0000313" key="1">
    <source>
        <dbReference type="EMBL" id="GKX67947.1"/>
    </source>
</evidence>
<keyword evidence="2" id="KW-1185">Reference proteome</keyword>
<accession>A0ACB5RFS8</accession>
<comment type="caution">
    <text evidence="1">The sequence shown here is derived from an EMBL/GenBank/DDBJ whole genome shotgun (WGS) entry which is preliminary data.</text>
</comment>
<evidence type="ECO:0000313" key="2">
    <source>
        <dbReference type="Proteomes" id="UP001058074"/>
    </source>
</evidence>
<dbReference type="Proteomes" id="UP001058074">
    <property type="component" value="Unassembled WGS sequence"/>
</dbReference>
<protein>
    <submittedName>
        <fullName evidence="1">ABC transporter ATP-binding protein</fullName>
    </submittedName>
</protein>
<keyword evidence="1" id="KW-0547">Nucleotide-binding</keyword>
<organism evidence="1 2">
    <name type="scientific">Inconstantimicrobium mannanitabidum</name>
    <dbReference type="NCBI Taxonomy" id="1604901"/>
    <lineage>
        <taxon>Bacteria</taxon>
        <taxon>Bacillati</taxon>
        <taxon>Bacillota</taxon>
        <taxon>Clostridia</taxon>
        <taxon>Eubacteriales</taxon>
        <taxon>Clostridiaceae</taxon>
        <taxon>Inconstantimicrobium</taxon>
    </lineage>
</organism>
<reference evidence="1" key="1">
    <citation type="journal article" date="2025" name="Int. J. Syst. Evol. Microbiol.">
        <title>Inconstantimicrobium mannanitabidum sp. nov., a novel member of the family Clostridiaceae isolated from anoxic soil under the treatment of reductive soil disinfestation.</title>
        <authorList>
            <person name="Ueki A."/>
            <person name="Tonouchi A."/>
            <person name="Honma S."/>
            <person name="Kaku N."/>
            <person name="Ueki K."/>
        </authorList>
    </citation>
    <scope>NUCLEOTIDE SEQUENCE</scope>
    <source>
        <strain evidence="1">TW13</strain>
    </source>
</reference>
<name>A0ACB5RFS8_9CLOT</name>